<accession>A0A0H2U287</accession>
<dbReference type="InterPro" id="IPR029058">
    <property type="entry name" value="AB_hydrolase_fold"/>
</dbReference>
<protein>
    <recommendedName>
        <fullName evidence="3">Alpha/beta hydrolase fold-3 domain-containing protein</fullName>
    </recommendedName>
</protein>
<dbReference type="EMBL" id="GL876974">
    <property type="protein sequence ID" value="KLU90253.1"/>
    <property type="molecule type" value="Genomic_DNA"/>
</dbReference>
<reference evidence="2" key="2">
    <citation type="submission" date="2011-03" db="EMBL/GenBank/DDBJ databases">
        <title>Annotation of Magnaporthe poae ATCC 64411.</title>
        <authorList>
            <person name="Ma L.-J."/>
            <person name="Dead R."/>
            <person name="Young S.K."/>
            <person name="Zeng Q."/>
            <person name="Gargeya S."/>
            <person name="Fitzgerald M."/>
            <person name="Haas B."/>
            <person name="Abouelleil A."/>
            <person name="Alvarado L."/>
            <person name="Arachchi H.M."/>
            <person name="Berlin A."/>
            <person name="Brown A."/>
            <person name="Chapman S.B."/>
            <person name="Chen Z."/>
            <person name="Dunbar C."/>
            <person name="Freedman E."/>
            <person name="Gearin G."/>
            <person name="Gellesch M."/>
            <person name="Goldberg J."/>
            <person name="Griggs A."/>
            <person name="Gujja S."/>
            <person name="Heiman D."/>
            <person name="Howarth C."/>
            <person name="Larson L."/>
            <person name="Lui A."/>
            <person name="MacDonald P.J.P."/>
            <person name="Mehta T."/>
            <person name="Montmayeur A."/>
            <person name="Murphy C."/>
            <person name="Neiman D."/>
            <person name="Pearson M."/>
            <person name="Priest M."/>
            <person name="Roberts A."/>
            <person name="Saif S."/>
            <person name="Shea T."/>
            <person name="Shenoy N."/>
            <person name="Sisk P."/>
            <person name="Stolte C."/>
            <person name="Sykes S."/>
            <person name="Yandava C."/>
            <person name="Wortman J."/>
            <person name="Nusbaum C."/>
            <person name="Birren B."/>
        </authorList>
    </citation>
    <scope>NUCLEOTIDE SEQUENCE</scope>
    <source>
        <strain evidence="2">ATCC 64411</strain>
    </source>
</reference>
<dbReference type="Gene3D" id="3.40.50.1820">
    <property type="entry name" value="alpha/beta hydrolase"/>
    <property type="match status" value="1"/>
</dbReference>
<dbReference type="VEuPathDB" id="FungiDB:MAPG_09217"/>
<evidence type="ECO:0000313" key="2">
    <source>
        <dbReference type="EMBL" id="KLU90253.1"/>
    </source>
</evidence>
<evidence type="ECO:0000256" key="1">
    <source>
        <dbReference type="SAM" id="MobiDB-lite"/>
    </source>
</evidence>
<reference evidence="2" key="1">
    <citation type="submission" date="2010-05" db="EMBL/GenBank/DDBJ databases">
        <title>The Genome Sequence of Magnaporthe poae strain ATCC 64411.</title>
        <authorList>
            <consortium name="The Broad Institute Genome Sequencing Platform"/>
            <consortium name="Broad Institute Genome Sequencing Center for Infectious Disease"/>
            <person name="Ma L.-J."/>
            <person name="Dead R."/>
            <person name="Young S."/>
            <person name="Zeng Q."/>
            <person name="Koehrsen M."/>
            <person name="Alvarado L."/>
            <person name="Berlin A."/>
            <person name="Chapman S.B."/>
            <person name="Chen Z."/>
            <person name="Freedman E."/>
            <person name="Gellesch M."/>
            <person name="Goldberg J."/>
            <person name="Griggs A."/>
            <person name="Gujja S."/>
            <person name="Heilman E.R."/>
            <person name="Heiman D."/>
            <person name="Hepburn T."/>
            <person name="Howarth C."/>
            <person name="Jen D."/>
            <person name="Larson L."/>
            <person name="Mehta T."/>
            <person name="Neiman D."/>
            <person name="Pearson M."/>
            <person name="Roberts A."/>
            <person name="Saif S."/>
            <person name="Shea T."/>
            <person name="Shenoy N."/>
            <person name="Sisk P."/>
            <person name="Stolte C."/>
            <person name="Sykes S."/>
            <person name="Walk T."/>
            <person name="White J."/>
            <person name="Yandava C."/>
            <person name="Haas B."/>
            <person name="Nusbaum C."/>
            <person name="Birren B."/>
        </authorList>
    </citation>
    <scope>NUCLEOTIDE SEQUENCE</scope>
    <source>
        <strain evidence="2">ATCC 64411</strain>
    </source>
</reference>
<feature type="non-terminal residue" evidence="2">
    <location>
        <position position="190"/>
    </location>
</feature>
<dbReference type="OrthoDB" id="408631at2759"/>
<evidence type="ECO:0008006" key="3">
    <source>
        <dbReference type="Google" id="ProtNLM"/>
    </source>
</evidence>
<sequence>MGRQAWLTSADLFNNRVATLCHHSLRGFDTSSVSLRYLLPETSLPILYLFYPLLFLQLYIYHTHSAADCRLAHKMMPKNSDAPSAIDADDLEARRAKILVWQEEAIAAMGTVSDEIQEYWTTIITDDGFESKTLVIRPKPSARVSPSGHTANNIPREDDNPMPRRPLIVLFHGGGFALGTPAMMTQSGPR</sequence>
<feature type="region of interest" description="Disordered" evidence="1">
    <location>
        <begin position="140"/>
        <end position="162"/>
    </location>
</feature>
<dbReference type="SUPFAM" id="SSF53474">
    <property type="entry name" value="alpha/beta-Hydrolases"/>
    <property type="match status" value="1"/>
</dbReference>
<name>A0A0H2U287_MAGP6</name>
<proteinExistence type="predicted"/>
<dbReference type="AlphaFoldDB" id="A0A0H2U287"/>
<gene>
    <name evidence="2" type="ORF">MAPG_09217</name>
</gene>
<organism evidence="2">
    <name type="scientific">Magnaporthiopsis poae (strain ATCC 64411 / 73-15)</name>
    <name type="common">Kentucky bluegrass fungus</name>
    <name type="synonym">Magnaporthe poae</name>
    <dbReference type="NCBI Taxonomy" id="644358"/>
    <lineage>
        <taxon>Eukaryota</taxon>
        <taxon>Fungi</taxon>
        <taxon>Dikarya</taxon>
        <taxon>Ascomycota</taxon>
        <taxon>Pezizomycotina</taxon>
        <taxon>Sordariomycetes</taxon>
        <taxon>Sordariomycetidae</taxon>
        <taxon>Magnaporthales</taxon>
        <taxon>Magnaporthaceae</taxon>
        <taxon>Magnaporthiopsis</taxon>
    </lineage>
</organism>